<dbReference type="Gene3D" id="3.40.30.10">
    <property type="entry name" value="Glutaredoxin"/>
    <property type="match status" value="1"/>
</dbReference>
<dbReference type="SUPFAM" id="SSF52833">
    <property type="entry name" value="Thioredoxin-like"/>
    <property type="match status" value="1"/>
</dbReference>
<dbReference type="Pfam" id="PF01257">
    <property type="entry name" value="2Fe-2S_thioredx"/>
    <property type="match status" value="1"/>
</dbReference>
<dbReference type="RefSeq" id="WP_085756494.1">
    <property type="nucleotide sequence ID" value="NZ_CP021023.1"/>
</dbReference>
<organism evidence="1 2">
    <name type="scientific">Sedimentisphaera salicampi</name>
    <dbReference type="NCBI Taxonomy" id="1941349"/>
    <lineage>
        <taxon>Bacteria</taxon>
        <taxon>Pseudomonadati</taxon>
        <taxon>Planctomycetota</taxon>
        <taxon>Phycisphaerae</taxon>
        <taxon>Sedimentisphaerales</taxon>
        <taxon>Sedimentisphaeraceae</taxon>
        <taxon>Sedimentisphaera</taxon>
    </lineage>
</organism>
<evidence type="ECO:0000313" key="2">
    <source>
        <dbReference type="Proteomes" id="UP000193334"/>
    </source>
</evidence>
<keyword evidence="2" id="KW-1185">Reference proteome</keyword>
<dbReference type="STRING" id="1941349.STSP1_02304"/>
<sequence length="87" mass="9791">MKESVKIRLCLGSSCFTRGNNKALELIKEYISENSLEESVELSGSLCEGKCSSGPHITIDEKEYDEIKPESVLDLIRIHLREKGIIH</sequence>
<evidence type="ECO:0000313" key="1">
    <source>
        <dbReference type="EMBL" id="ARN57878.1"/>
    </source>
</evidence>
<dbReference type="KEGG" id="pbp:STSP1_02304"/>
<dbReference type="EMBL" id="CP021023">
    <property type="protein sequence ID" value="ARN57878.1"/>
    <property type="molecule type" value="Genomic_DNA"/>
</dbReference>
<name>A0A1W6LQ04_9BACT</name>
<dbReference type="InterPro" id="IPR036249">
    <property type="entry name" value="Thioredoxin-like_sf"/>
</dbReference>
<proteinExistence type="predicted"/>
<accession>A0A1W6LQ04</accession>
<dbReference type="AlphaFoldDB" id="A0A1W6LQ04"/>
<reference evidence="2" key="1">
    <citation type="submission" date="2017-04" db="EMBL/GenBank/DDBJ databases">
        <title>Comparative genomics and description of representatives of a novel lineage of planctomycetes thriving in anoxic sediments.</title>
        <authorList>
            <person name="Spring S."/>
            <person name="Bunk B."/>
            <person name="Sproer C."/>
        </authorList>
    </citation>
    <scope>NUCLEOTIDE SEQUENCE [LARGE SCALE GENOMIC DNA]</scope>
    <source>
        <strain evidence="2">ST-PulAB-D4</strain>
    </source>
</reference>
<gene>
    <name evidence="1" type="ORF">STSP1_02304</name>
</gene>
<protein>
    <submittedName>
        <fullName evidence="1">NADH dehydrogenase subunit E</fullName>
    </submittedName>
</protein>
<dbReference type="CDD" id="cd02980">
    <property type="entry name" value="TRX_Fd_family"/>
    <property type="match status" value="1"/>
</dbReference>
<dbReference type="Proteomes" id="UP000193334">
    <property type="component" value="Chromosome"/>
</dbReference>